<keyword evidence="4 6" id="KW-0862">Zinc</keyword>
<dbReference type="InterPro" id="IPR004330">
    <property type="entry name" value="FAR1_DNA_bnd_dom"/>
</dbReference>
<protein>
    <recommendedName>
        <fullName evidence="6">Protein FAR1-RELATED SEQUENCE</fullName>
    </recommendedName>
</protein>
<evidence type="ECO:0000256" key="4">
    <source>
        <dbReference type="ARBA" id="ARBA00022833"/>
    </source>
</evidence>
<evidence type="ECO:0000313" key="8">
    <source>
        <dbReference type="EMBL" id="PKA56785.1"/>
    </source>
</evidence>
<dbReference type="PROSITE" id="PS50966">
    <property type="entry name" value="ZF_SWIM"/>
    <property type="match status" value="1"/>
</dbReference>
<gene>
    <name evidence="8" type="primary">FRS5</name>
    <name evidence="8" type="ORF">AXF42_Ash002088</name>
</gene>
<evidence type="ECO:0000256" key="3">
    <source>
        <dbReference type="ARBA" id="ARBA00022771"/>
    </source>
</evidence>
<dbReference type="Pfam" id="PF03101">
    <property type="entry name" value="FAR1"/>
    <property type="match status" value="2"/>
</dbReference>
<evidence type="ECO:0000256" key="2">
    <source>
        <dbReference type="ARBA" id="ARBA00022723"/>
    </source>
</evidence>
<keyword evidence="9" id="KW-1185">Reference proteome</keyword>
<evidence type="ECO:0000259" key="7">
    <source>
        <dbReference type="PROSITE" id="PS50966"/>
    </source>
</evidence>
<evidence type="ECO:0000313" key="9">
    <source>
        <dbReference type="Proteomes" id="UP000236161"/>
    </source>
</evidence>
<dbReference type="InterPro" id="IPR031052">
    <property type="entry name" value="FHY3/FAR1"/>
</dbReference>
<keyword evidence="3 5" id="KW-0863">Zinc-finger</keyword>
<comment type="subcellular location">
    <subcellularLocation>
        <location evidence="6">Nucleus</location>
    </subcellularLocation>
</comment>
<dbReference type="PANTHER" id="PTHR31669">
    <property type="entry name" value="PROTEIN FAR1-RELATED SEQUENCE 10-RELATED"/>
    <property type="match status" value="1"/>
</dbReference>
<dbReference type="AlphaFoldDB" id="A0A2I0AMS4"/>
<feature type="domain" description="SWIM-type" evidence="7">
    <location>
        <begin position="681"/>
        <end position="717"/>
    </location>
</feature>
<dbReference type="InterPro" id="IPR018289">
    <property type="entry name" value="MULE_transposase_dom"/>
</dbReference>
<dbReference type="OrthoDB" id="1927586at2759"/>
<reference evidence="8 9" key="1">
    <citation type="journal article" date="2017" name="Nature">
        <title>The Apostasia genome and the evolution of orchids.</title>
        <authorList>
            <person name="Zhang G.Q."/>
            <person name="Liu K.W."/>
            <person name="Li Z."/>
            <person name="Lohaus R."/>
            <person name="Hsiao Y.Y."/>
            <person name="Niu S.C."/>
            <person name="Wang J.Y."/>
            <person name="Lin Y.C."/>
            <person name="Xu Q."/>
            <person name="Chen L.J."/>
            <person name="Yoshida K."/>
            <person name="Fujiwara S."/>
            <person name="Wang Z.W."/>
            <person name="Zhang Y.Q."/>
            <person name="Mitsuda N."/>
            <person name="Wang M."/>
            <person name="Liu G.H."/>
            <person name="Pecoraro L."/>
            <person name="Huang H.X."/>
            <person name="Xiao X.J."/>
            <person name="Lin M."/>
            <person name="Wu X.Y."/>
            <person name="Wu W.L."/>
            <person name="Chen Y.Y."/>
            <person name="Chang S.B."/>
            <person name="Sakamoto S."/>
            <person name="Ohme-Takagi M."/>
            <person name="Yagi M."/>
            <person name="Zeng S.J."/>
            <person name="Shen C.Y."/>
            <person name="Yeh C.M."/>
            <person name="Luo Y.B."/>
            <person name="Tsai W.C."/>
            <person name="Van de Peer Y."/>
            <person name="Liu Z.J."/>
        </authorList>
    </citation>
    <scope>NUCLEOTIDE SEQUENCE [LARGE SCALE GENOMIC DNA]</scope>
    <source>
        <strain evidence="9">cv. Shenzhen</strain>
        <tissue evidence="8">Stem</tissue>
    </source>
</reference>
<evidence type="ECO:0000256" key="6">
    <source>
        <dbReference type="RuleBase" id="RU367018"/>
    </source>
</evidence>
<dbReference type="Proteomes" id="UP000236161">
    <property type="component" value="Unassembled WGS sequence"/>
</dbReference>
<keyword evidence="6" id="KW-0539">Nucleus</keyword>
<dbReference type="Pfam" id="PF04434">
    <property type="entry name" value="SWIM"/>
    <property type="match status" value="1"/>
</dbReference>
<dbReference type="InterPro" id="IPR006564">
    <property type="entry name" value="Znf_PMZ"/>
</dbReference>
<dbReference type="SMART" id="SM00575">
    <property type="entry name" value="ZnF_PMZ"/>
    <property type="match status" value="1"/>
</dbReference>
<name>A0A2I0AMS4_9ASPA</name>
<comment type="similarity">
    <text evidence="1 6">Belongs to the FHY3/FAR1 family.</text>
</comment>
<accession>A0A2I0AMS4</accession>
<comment type="function">
    <text evidence="6">Putative transcription activator involved in regulating light control of development.</text>
</comment>
<sequence length="794" mass="91423">MESTSTEDEGSLRENDVDLNNENMEQQMTMEVGSHFADSENLLTSHEETLENVEPFIGMEFESEEAAKLFYMAYASRVGFSVRISKSRRSRNDESIIMRRFVCSKEGFHLKKGNYDDGKKKRKRATIREGCNAMIEVIQKYYGRWVVTKLVKEHNHVVAAPSRVRYIAPEAYAGMEPFVGMEFPSHEAAQTFYYAYASRIGFDVRIRLSRRSTRDETFVMRRFVCTKEGFTPFEENFDESKKKRNRTPSRQECKAMFEVIKKDSERWIVSKLVTDHTHDLAVAPNKVHYIQSQSEVVVLAKNASSREKPAPPVNFKPQLGDGFGDFDVLSSNDQDSRTDLRNACQSAFGLEDLQILLDSLKKMQAESPAFFYVFQVDKNNQITNIFWADAKAKMAYYCFGDVVTLDTSCKENKSMLPFVMFTGVNHHLQSVAFGCALLIDESEASFTWLFENWLVAMCGRPPISIVTDYHEAMTAAIARVFPDARHQLSRYHILKKSQEELSNVYLAHDSFEIEFLKCIDESETVETFELHWKSILDKYDLSDNCWLQLLHSIRHKWASVYHKDTFTADISLPEKPESLSLFFEKYFNRKTSLQIFVTILDQAMAVWYEREALEDFASSCTRPTLITPSNMLKQAAEIYTRTIFEVFQKEFVESLGYFIDNIDSGGVISKYNVTKDDSHNFVVTHNSSDKRTSCSCCMFERSGILCRHILRLFLSINVRALPEHYILKRWTKDAKNGFVLDECARYSDLVCHVIRYAKEGSTSPDVFNIAKHALQMAFTEVLAAKKDIASRCAM</sequence>
<dbReference type="GO" id="GO:0008270">
    <property type="term" value="F:zinc ion binding"/>
    <property type="evidence" value="ECO:0007669"/>
    <property type="project" value="UniProtKB-UniRule"/>
</dbReference>
<dbReference type="Pfam" id="PF10551">
    <property type="entry name" value="MULE"/>
    <property type="match status" value="1"/>
</dbReference>
<evidence type="ECO:0000256" key="1">
    <source>
        <dbReference type="ARBA" id="ARBA00005889"/>
    </source>
</evidence>
<dbReference type="InterPro" id="IPR007527">
    <property type="entry name" value="Znf_SWIM"/>
</dbReference>
<dbReference type="EMBL" id="KZ451969">
    <property type="protein sequence ID" value="PKA56785.1"/>
    <property type="molecule type" value="Genomic_DNA"/>
</dbReference>
<evidence type="ECO:0000256" key="5">
    <source>
        <dbReference type="PROSITE-ProRule" id="PRU00325"/>
    </source>
</evidence>
<dbReference type="GO" id="GO:0006355">
    <property type="term" value="P:regulation of DNA-templated transcription"/>
    <property type="evidence" value="ECO:0007669"/>
    <property type="project" value="UniProtKB-UniRule"/>
</dbReference>
<proteinExistence type="inferred from homology"/>
<keyword evidence="2 6" id="KW-0479">Metal-binding</keyword>
<dbReference type="STRING" id="1088818.A0A2I0AMS4"/>
<dbReference type="GO" id="GO:0005634">
    <property type="term" value="C:nucleus"/>
    <property type="evidence" value="ECO:0007669"/>
    <property type="project" value="UniProtKB-SubCell"/>
</dbReference>
<dbReference type="PANTHER" id="PTHR31669:SF293">
    <property type="entry name" value="PROTEIN FAR1-RELATED SEQUENCE"/>
    <property type="match status" value="1"/>
</dbReference>
<organism evidence="8 9">
    <name type="scientific">Apostasia shenzhenica</name>
    <dbReference type="NCBI Taxonomy" id="1088818"/>
    <lineage>
        <taxon>Eukaryota</taxon>
        <taxon>Viridiplantae</taxon>
        <taxon>Streptophyta</taxon>
        <taxon>Embryophyta</taxon>
        <taxon>Tracheophyta</taxon>
        <taxon>Spermatophyta</taxon>
        <taxon>Magnoliopsida</taxon>
        <taxon>Liliopsida</taxon>
        <taxon>Asparagales</taxon>
        <taxon>Orchidaceae</taxon>
        <taxon>Apostasioideae</taxon>
        <taxon>Apostasia</taxon>
    </lineage>
</organism>